<dbReference type="AlphaFoldDB" id="D6Z8Y6"/>
<dbReference type="KEGG" id="srt:Srot_1959"/>
<accession>D6Z8Y6</accession>
<dbReference type="PANTHER" id="PTHR39456">
    <property type="entry name" value="METAL-DEPENDENT HYDROLASE"/>
    <property type="match status" value="1"/>
</dbReference>
<keyword evidence="2" id="KW-1185">Reference proteome</keyword>
<name>D6Z8Y6_SEGRD</name>
<proteinExistence type="predicted"/>
<dbReference type="OrthoDB" id="4760165at2"/>
<dbReference type="PIRSF" id="PIRSF007580">
    <property type="entry name" value="UCP07580"/>
    <property type="match status" value="1"/>
</dbReference>
<dbReference type="STRING" id="640132.Srot_1959"/>
<sequence length="285" mass="32569">MGSTDGKEPAPIKVRRIKFQYPAGSLERHYVQGDLVMSHLVAMLSAVFPEGEEFFIRSVRRFADQISDPELKRQVAGFIGQEVTHGREHRELNDRLQQMGYPTHHVDRAVRNGLKLFERFFSPQFCLAITAALEHYTAVFAETLLTDARAQEMLGNTEVRRMLLWHAYEESEHRAVAFDVLRSIGTSERTRVRAMRFVNFSFLGTTLARTAISLAMDRSAYNVRRLVASVAKLRNSPFLTREVIARIRSYTQHGFHPNDQDNTDVLRRWSAELFGSGGELAGNLR</sequence>
<organism evidence="1 2">
    <name type="scientific">Segniliparus rotundus (strain ATCC BAA-972 / CDC 1076 / CIP 108378 / DSM 44985 / JCM 13578)</name>
    <dbReference type="NCBI Taxonomy" id="640132"/>
    <lineage>
        <taxon>Bacteria</taxon>
        <taxon>Bacillati</taxon>
        <taxon>Actinomycetota</taxon>
        <taxon>Actinomycetes</taxon>
        <taxon>Mycobacteriales</taxon>
        <taxon>Segniliparaceae</taxon>
        <taxon>Segniliparus</taxon>
    </lineage>
</organism>
<dbReference type="Pfam" id="PF10118">
    <property type="entry name" value="Metal_hydrol"/>
    <property type="match status" value="1"/>
</dbReference>
<protein>
    <submittedName>
        <fullName evidence="1">Uncharacterized conserved protein UCP07580</fullName>
    </submittedName>
</protein>
<dbReference type="PANTHER" id="PTHR39456:SF1">
    <property type="entry name" value="METAL-DEPENDENT HYDROLASE"/>
    <property type="match status" value="1"/>
</dbReference>
<reference evidence="1 2" key="1">
    <citation type="journal article" date="2010" name="Stand. Genomic Sci.">
        <title>Complete genome sequence of Segniliparus rotundus type strain (CDC 1076).</title>
        <authorList>
            <person name="Sikorski J."/>
            <person name="Lapidus A."/>
            <person name="Copeland A."/>
            <person name="Misra M."/>
            <person name="Glavina Del Rio T."/>
            <person name="Nolan M."/>
            <person name="Lucas S."/>
            <person name="Chen F."/>
            <person name="Tice H."/>
            <person name="Cheng J.F."/>
            <person name="Jando M."/>
            <person name="Schneider S."/>
            <person name="Bruce D."/>
            <person name="Goodwin L."/>
            <person name="Pitluck S."/>
            <person name="Liolios K."/>
            <person name="Mikhailova N."/>
            <person name="Pati A."/>
            <person name="Ivanova N."/>
            <person name="Mavromatis K."/>
            <person name="Chen A."/>
            <person name="Palaniappan K."/>
            <person name="Chertkov O."/>
            <person name="Land M."/>
            <person name="Hauser L."/>
            <person name="Chang Y.J."/>
            <person name="Jeffries C.D."/>
            <person name="Brettin T."/>
            <person name="Detter J.C."/>
            <person name="Han C."/>
            <person name="Rohde M."/>
            <person name="Goker M."/>
            <person name="Bristow J."/>
            <person name="Eisen J.A."/>
            <person name="Markowitz V."/>
            <person name="Hugenholtz P."/>
            <person name="Kyrpides N.C."/>
            <person name="Klenk H.P."/>
        </authorList>
    </citation>
    <scope>NUCLEOTIDE SEQUENCE [LARGE SCALE GENOMIC DNA]</scope>
    <source>
        <strain evidence="2">ATCC BAA-972 / CDC 1076 / CIP 108378 / DSM 44985 / JCM 13578</strain>
    </source>
</reference>
<dbReference type="InterPro" id="IPR016516">
    <property type="entry name" value="UCP07580"/>
</dbReference>
<evidence type="ECO:0000313" key="2">
    <source>
        <dbReference type="Proteomes" id="UP000002247"/>
    </source>
</evidence>
<dbReference type="RefSeq" id="WP_013138869.1">
    <property type="nucleotide sequence ID" value="NC_014168.1"/>
</dbReference>
<gene>
    <name evidence="1" type="ordered locus">Srot_1959</name>
</gene>
<dbReference type="eggNOG" id="COG3687">
    <property type="taxonomic scope" value="Bacteria"/>
</dbReference>
<dbReference type="InterPro" id="IPR009078">
    <property type="entry name" value="Ferritin-like_SF"/>
</dbReference>
<evidence type="ECO:0000313" key="1">
    <source>
        <dbReference type="EMBL" id="ADG98416.1"/>
    </source>
</evidence>
<dbReference type="Proteomes" id="UP000002247">
    <property type="component" value="Chromosome"/>
</dbReference>
<dbReference type="EMBL" id="CP001958">
    <property type="protein sequence ID" value="ADG98416.1"/>
    <property type="molecule type" value="Genomic_DNA"/>
</dbReference>
<dbReference type="SUPFAM" id="SSF47240">
    <property type="entry name" value="Ferritin-like"/>
    <property type="match status" value="1"/>
</dbReference>
<dbReference type="HOGENOM" id="CLU_051636_0_0_11"/>